<evidence type="ECO:0000256" key="2">
    <source>
        <dbReference type="ARBA" id="ARBA00023239"/>
    </source>
</evidence>
<keyword evidence="5" id="KW-1185">Reference proteome</keyword>
<dbReference type="AlphaFoldDB" id="A0A136Q0M2"/>
<dbReference type="Pfam" id="PF00596">
    <property type="entry name" value="Aldolase_II"/>
    <property type="match status" value="1"/>
</dbReference>
<gene>
    <name evidence="4" type="ORF">HMPREF3293_02851</name>
</gene>
<dbReference type="STRING" id="626937.HMPREF3293_02851"/>
<accession>A0A136Q0M2</accession>
<dbReference type="PANTHER" id="PTHR22789:SF0">
    <property type="entry name" value="3-OXO-TETRONATE 4-PHOSPHATE DECARBOXYLASE-RELATED"/>
    <property type="match status" value="1"/>
</dbReference>
<feature type="domain" description="Class II aldolase/adducin N-terminal" evidence="3">
    <location>
        <begin position="11"/>
        <end position="188"/>
    </location>
</feature>
<dbReference type="GO" id="GO:0016832">
    <property type="term" value="F:aldehyde-lyase activity"/>
    <property type="evidence" value="ECO:0007669"/>
    <property type="project" value="TreeGrafter"/>
</dbReference>
<dbReference type="SMART" id="SM01007">
    <property type="entry name" value="Aldolase_II"/>
    <property type="match status" value="1"/>
</dbReference>
<dbReference type="Proteomes" id="UP000070366">
    <property type="component" value="Unassembled WGS sequence"/>
</dbReference>
<dbReference type="GO" id="GO:0046872">
    <property type="term" value="F:metal ion binding"/>
    <property type="evidence" value="ECO:0007669"/>
    <property type="project" value="UniProtKB-KW"/>
</dbReference>
<name>A0A136Q0M2_9FIRM</name>
<comment type="caution">
    <text evidence="4">The sequence shown here is derived from an EMBL/GenBank/DDBJ whole genome shotgun (WGS) entry which is preliminary data.</text>
</comment>
<proteinExistence type="predicted"/>
<organism evidence="4 5">
    <name type="scientific">Christensenella minuta</name>
    <dbReference type="NCBI Taxonomy" id="626937"/>
    <lineage>
        <taxon>Bacteria</taxon>
        <taxon>Bacillati</taxon>
        <taxon>Bacillota</taxon>
        <taxon>Clostridia</taxon>
        <taxon>Christensenellales</taxon>
        <taxon>Christensenellaceae</taxon>
        <taxon>Christensenella</taxon>
    </lineage>
</organism>
<dbReference type="Gene3D" id="3.40.225.10">
    <property type="entry name" value="Class II aldolase/adducin N-terminal domain"/>
    <property type="match status" value="1"/>
</dbReference>
<dbReference type="GO" id="GO:0005829">
    <property type="term" value="C:cytosol"/>
    <property type="evidence" value="ECO:0007669"/>
    <property type="project" value="TreeGrafter"/>
</dbReference>
<dbReference type="KEGG" id="cmiu:B1H56_02710"/>
<keyword evidence="1" id="KW-0479">Metal-binding</keyword>
<reference evidence="4 5" key="1">
    <citation type="submission" date="2016-02" db="EMBL/GenBank/DDBJ databases">
        <authorList>
            <person name="Wen L."/>
            <person name="He K."/>
            <person name="Yang H."/>
        </authorList>
    </citation>
    <scope>NUCLEOTIDE SEQUENCE [LARGE SCALE GENOMIC DNA]</scope>
    <source>
        <strain evidence="4 5">DSM 22607</strain>
    </source>
</reference>
<dbReference type="InterPro" id="IPR050197">
    <property type="entry name" value="Aldolase_class_II_sugar_metab"/>
</dbReference>
<dbReference type="PANTHER" id="PTHR22789">
    <property type="entry name" value="FUCULOSE PHOSPHATE ALDOLASE"/>
    <property type="match status" value="1"/>
</dbReference>
<keyword evidence="2" id="KW-0456">Lyase</keyword>
<dbReference type="GO" id="GO:0019323">
    <property type="term" value="P:pentose catabolic process"/>
    <property type="evidence" value="ECO:0007669"/>
    <property type="project" value="TreeGrafter"/>
</dbReference>
<evidence type="ECO:0000313" key="5">
    <source>
        <dbReference type="Proteomes" id="UP000070366"/>
    </source>
</evidence>
<dbReference type="InterPro" id="IPR036409">
    <property type="entry name" value="Aldolase_II/adducin_N_sf"/>
</dbReference>
<evidence type="ECO:0000313" key="4">
    <source>
        <dbReference type="EMBL" id="KXK64207.1"/>
    </source>
</evidence>
<evidence type="ECO:0000259" key="3">
    <source>
        <dbReference type="SMART" id="SM01007"/>
    </source>
</evidence>
<dbReference type="InterPro" id="IPR001303">
    <property type="entry name" value="Aldolase_II/adducin_N"/>
</dbReference>
<dbReference type="PATRIC" id="fig|626937.4.peg.2812"/>
<dbReference type="OrthoDB" id="9794581at2"/>
<dbReference type="EMBL" id="LSZW01000065">
    <property type="protein sequence ID" value="KXK64207.1"/>
    <property type="molecule type" value="Genomic_DNA"/>
</dbReference>
<evidence type="ECO:0000256" key="1">
    <source>
        <dbReference type="ARBA" id="ARBA00022723"/>
    </source>
</evidence>
<dbReference type="RefSeq" id="WP_066521403.1">
    <property type="nucleotide sequence ID" value="NZ_CABMOF010000005.1"/>
</dbReference>
<dbReference type="SUPFAM" id="SSF53639">
    <property type="entry name" value="AraD/HMP-PK domain-like"/>
    <property type="match status" value="1"/>
</dbReference>
<sequence>MAYLSVHKAKEQILDIGRRMYQKGFVAANDGNISCRIAKDVILATPTGVSKGFMDADMLVEMTLGGEILKQGAYAPSSEVKMHVRAYRENPEIMAVTHAHPPAATAFAIAGLPLDRPLLTEPIVLLGSVPVAKYATPGTQEVPDSIAPFCTTHNAVLLSNHGALTWGKDLLQAFYRLESVEYYAMITMYTENILGKANYLSEKQIEPLLKTRENMGNHCGGEPMCSAKEMNGIDFMPQSGTVREYSTALDSLVERIAQRVAEKLKR</sequence>
<protein>
    <submittedName>
        <fullName evidence="4">Putative L-ribulose-5-phosphate 4-epimerase</fullName>
    </submittedName>
</protein>